<dbReference type="InterPro" id="IPR001699">
    <property type="entry name" value="TF_T-box"/>
</dbReference>
<dbReference type="InterPro" id="IPR018186">
    <property type="entry name" value="TF_T-box_CS"/>
</dbReference>
<dbReference type="Proteomes" id="UP000283509">
    <property type="component" value="Unassembled WGS sequence"/>
</dbReference>
<dbReference type="PRINTS" id="PR00937">
    <property type="entry name" value="TBOX"/>
</dbReference>
<keyword evidence="10" id="KW-1185">Reference proteome</keyword>
<feature type="region of interest" description="Disordered" evidence="7">
    <location>
        <begin position="1"/>
        <end position="28"/>
    </location>
</feature>
<evidence type="ECO:0000313" key="10">
    <source>
        <dbReference type="Proteomes" id="UP000283509"/>
    </source>
</evidence>
<dbReference type="AlphaFoldDB" id="A0A3R7MJH1"/>
<keyword evidence="3 6" id="KW-0238">DNA-binding</keyword>
<protein>
    <recommendedName>
        <fullName evidence="8">T-box domain-containing protein</fullName>
    </recommendedName>
</protein>
<gene>
    <name evidence="9" type="ORF">C7M84_002925</name>
</gene>
<keyword evidence="2" id="KW-0805">Transcription regulation</keyword>
<dbReference type="Pfam" id="PF00907">
    <property type="entry name" value="T-box"/>
    <property type="match status" value="1"/>
</dbReference>
<comment type="caution">
    <text evidence="6">Lacks conserved residue(s) required for the propagation of feature annotation.</text>
</comment>
<feature type="region of interest" description="Disordered" evidence="7">
    <location>
        <begin position="240"/>
        <end position="304"/>
    </location>
</feature>
<dbReference type="SUPFAM" id="SSF49417">
    <property type="entry name" value="p53-like transcription factors"/>
    <property type="match status" value="1"/>
</dbReference>
<comment type="subcellular location">
    <subcellularLocation>
        <location evidence="1 6">Nucleus</location>
    </subcellularLocation>
</comment>
<accession>A0A3R7MJH1</accession>
<dbReference type="GO" id="GO:0005634">
    <property type="term" value="C:nucleus"/>
    <property type="evidence" value="ECO:0007669"/>
    <property type="project" value="UniProtKB-SubCell"/>
</dbReference>
<dbReference type="GO" id="GO:0000981">
    <property type="term" value="F:DNA-binding transcription factor activity, RNA polymerase II-specific"/>
    <property type="evidence" value="ECO:0007669"/>
    <property type="project" value="TreeGrafter"/>
</dbReference>
<evidence type="ECO:0000256" key="1">
    <source>
        <dbReference type="ARBA" id="ARBA00004123"/>
    </source>
</evidence>
<dbReference type="PROSITE" id="PS01283">
    <property type="entry name" value="TBOX_1"/>
    <property type="match status" value="1"/>
</dbReference>
<feature type="compositionally biased region" description="Low complexity" evidence="7">
    <location>
        <begin position="277"/>
        <end position="297"/>
    </location>
</feature>
<evidence type="ECO:0000313" key="9">
    <source>
        <dbReference type="EMBL" id="ROT78359.1"/>
    </source>
</evidence>
<reference evidence="9 10" key="2">
    <citation type="submission" date="2019-01" db="EMBL/GenBank/DDBJ databases">
        <title>The decoding of complex shrimp genome reveals the adaptation for benthos swimmer, frequently molting mechanism and breeding impact on genome.</title>
        <authorList>
            <person name="Sun Y."/>
            <person name="Gao Y."/>
            <person name="Yu Y."/>
        </authorList>
    </citation>
    <scope>NUCLEOTIDE SEQUENCE [LARGE SCALE GENOMIC DNA]</scope>
    <source>
        <tissue evidence="9">Muscle</tissue>
    </source>
</reference>
<dbReference type="GO" id="GO:0045893">
    <property type="term" value="P:positive regulation of DNA-templated transcription"/>
    <property type="evidence" value="ECO:0007669"/>
    <property type="project" value="InterPro"/>
</dbReference>
<dbReference type="InterPro" id="IPR046360">
    <property type="entry name" value="T-box_DNA-bd"/>
</dbReference>
<dbReference type="InterPro" id="IPR008967">
    <property type="entry name" value="p53-like_TF_DNA-bd_sf"/>
</dbReference>
<dbReference type="InterPro" id="IPR036960">
    <property type="entry name" value="T-box_sf"/>
</dbReference>
<evidence type="ECO:0000256" key="2">
    <source>
        <dbReference type="ARBA" id="ARBA00023015"/>
    </source>
</evidence>
<dbReference type="Gene3D" id="2.60.40.820">
    <property type="entry name" value="Transcription factor, T-box"/>
    <property type="match status" value="1"/>
</dbReference>
<comment type="caution">
    <text evidence="9">The sequence shown here is derived from an EMBL/GenBank/DDBJ whole genome shotgun (WGS) entry which is preliminary data.</text>
</comment>
<dbReference type="SMART" id="SM00425">
    <property type="entry name" value="TBOX"/>
    <property type="match status" value="1"/>
</dbReference>
<organism evidence="9 10">
    <name type="scientific">Penaeus vannamei</name>
    <name type="common">Whiteleg shrimp</name>
    <name type="synonym">Litopenaeus vannamei</name>
    <dbReference type="NCBI Taxonomy" id="6689"/>
    <lineage>
        <taxon>Eukaryota</taxon>
        <taxon>Metazoa</taxon>
        <taxon>Ecdysozoa</taxon>
        <taxon>Arthropoda</taxon>
        <taxon>Crustacea</taxon>
        <taxon>Multicrustacea</taxon>
        <taxon>Malacostraca</taxon>
        <taxon>Eumalacostraca</taxon>
        <taxon>Eucarida</taxon>
        <taxon>Decapoda</taxon>
        <taxon>Dendrobranchiata</taxon>
        <taxon>Penaeoidea</taxon>
        <taxon>Penaeidae</taxon>
        <taxon>Penaeus</taxon>
    </lineage>
</organism>
<evidence type="ECO:0000256" key="6">
    <source>
        <dbReference type="PROSITE-ProRule" id="PRU00201"/>
    </source>
</evidence>
<keyword evidence="4" id="KW-0804">Transcription</keyword>
<feature type="domain" description="T-box" evidence="8">
    <location>
        <begin position="127"/>
        <end position="238"/>
    </location>
</feature>
<dbReference type="FunFam" id="2.60.40.820:FF:000026">
    <property type="entry name" value="GD16690"/>
    <property type="match status" value="1"/>
</dbReference>
<dbReference type="STRING" id="6689.A0A3R7MJH1"/>
<dbReference type="GO" id="GO:0001708">
    <property type="term" value="P:cell fate specification"/>
    <property type="evidence" value="ECO:0007669"/>
    <property type="project" value="TreeGrafter"/>
</dbReference>
<feature type="compositionally biased region" description="Basic and acidic residues" evidence="7">
    <location>
        <begin position="1"/>
        <end position="11"/>
    </location>
</feature>
<evidence type="ECO:0000256" key="5">
    <source>
        <dbReference type="ARBA" id="ARBA00023242"/>
    </source>
</evidence>
<evidence type="ECO:0000259" key="8">
    <source>
        <dbReference type="PROSITE" id="PS50252"/>
    </source>
</evidence>
<proteinExistence type="predicted"/>
<name>A0A3R7MJH1_PENVA</name>
<dbReference type="OrthoDB" id="7442607at2759"/>
<dbReference type="PANTHER" id="PTHR11267">
    <property type="entry name" value="T-BOX PROTEIN-RELATED"/>
    <property type="match status" value="1"/>
</dbReference>
<evidence type="ECO:0000256" key="7">
    <source>
        <dbReference type="SAM" id="MobiDB-lite"/>
    </source>
</evidence>
<dbReference type="GO" id="GO:0000785">
    <property type="term" value="C:chromatin"/>
    <property type="evidence" value="ECO:0007669"/>
    <property type="project" value="TreeGrafter"/>
</dbReference>
<dbReference type="PANTHER" id="PTHR11267:SF181">
    <property type="entry name" value="OPTOMOTOR-BLIND PROTEIN"/>
    <property type="match status" value="1"/>
</dbReference>
<dbReference type="PROSITE" id="PS50252">
    <property type="entry name" value="TBOX_3"/>
    <property type="match status" value="1"/>
</dbReference>
<evidence type="ECO:0000256" key="4">
    <source>
        <dbReference type="ARBA" id="ARBA00023163"/>
    </source>
</evidence>
<keyword evidence="5 6" id="KW-0539">Nucleus</keyword>
<dbReference type="EMBL" id="QCYY01001397">
    <property type="protein sequence ID" value="ROT78359.1"/>
    <property type="molecule type" value="Genomic_DNA"/>
</dbReference>
<evidence type="ECO:0000256" key="3">
    <source>
        <dbReference type="ARBA" id="ARBA00023125"/>
    </source>
</evidence>
<sequence>MRFDNLQEPRQHVNSPLNSPPPPLTPVGVGGSMAYHPFLLQRPTDFSVNSLLTQSPPYLPTLGLPAAAAAAAAAGSHNPYSLLPKFPGPMGHPFTTAEDVLAHSHMRPIRSLVPEEDGVVDDPKVTLECKDLWEKFHKLGTEMVITKSGRQMFPQMKFRVSGLDPKAKYILLLDIVAADDCRYKFHNSRWMVAGKADPEMPKRMYIHPDSPATGEQWMQKVVSFHKLKLTNNISDKHGFGGAEAKVSHPSGTLLGTGSAPKGPSPNDVRVPTQTHQSNLVNSSTSTNPLNSNTSTNPYTQSTNPKYTSPNLINSSTSTNPLIPVPFPTPLTTPVLTPLIPTPLIPLIPTPVPTPLIPAPTTPETTPALLTAAHTSTTLTFLGRSR</sequence>
<dbReference type="PROSITE" id="PS01264">
    <property type="entry name" value="TBOX_2"/>
    <property type="match status" value="1"/>
</dbReference>
<dbReference type="GO" id="GO:0000978">
    <property type="term" value="F:RNA polymerase II cis-regulatory region sequence-specific DNA binding"/>
    <property type="evidence" value="ECO:0007669"/>
    <property type="project" value="InterPro"/>
</dbReference>
<reference evidence="9 10" key="1">
    <citation type="submission" date="2018-04" db="EMBL/GenBank/DDBJ databases">
        <authorList>
            <person name="Zhang X."/>
            <person name="Yuan J."/>
            <person name="Li F."/>
            <person name="Xiang J."/>
        </authorList>
    </citation>
    <scope>NUCLEOTIDE SEQUENCE [LARGE SCALE GENOMIC DNA]</scope>
    <source>
        <tissue evidence="9">Muscle</tissue>
    </source>
</reference>